<dbReference type="AlphaFoldDB" id="A0A0A0LEZ6"/>
<organism evidence="2 3">
    <name type="scientific">Cucumis sativus</name>
    <name type="common">Cucumber</name>
    <dbReference type="NCBI Taxonomy" id="3659"/>
    <lineage>
        <taxon>Eukaryota</taxon>
        <taxon>Viridiplantae</taxon>
        <taxon>Streptophyta</taxon>
        <taxon>Embryophyta</taxon>
        <taxon>Tracheophyta</taxon>
        <taxon>Spermatophyta</taxon>
        <taxon>Magnoliopsida</taxon>
        <taxon>eudicotyledons</taxon>
        <taxon>Gunneridae</taxon>
        <taxon>Pentapetalae</taxon>
        <taxon>rosids</taxon>
        <taxon>fabids</taxon>
        <taxon>Cucurbitales</taxon>
        <taxon>Cucurbitaceae</taxon>
        <taxon>Benincaseae</taxon>
        <taxon>Cucumis</taxon>
    </lineage>
</organism>
<feature type="transmembrane region" description="Helical" evidence="1">
    <location>
        <begin position="6"/>
        <end position="24"/>
    </location>
</feature>
<keyword evidence="1" id="KW-0812">Transmembrane</keyword>
<dbReference type="Gramene" id="KGN59277">
    <property type="protein sequence ID" value="KGN59277"/>
    <property type="gene ID" value="Csa_3G799370"/>
</dbReference>
<evidence type="ECO:0000256" key="1">
    <source>
        <dbReference type="SAM" id="Phobius"/>
    </source>
</evidence>
<reference evidence="2 3" key="4">
    <citation type="journal article" date="2011" name="BMC Genomics">
        <title>RNA-Seq improves annotation of protein-coding genes in the cucumber genome.</title>
        <authorList>
            <person name="Li Z."/>
            <person name="Zhang Z."/>
            <person name="Yan P."/>
            <person name="Huang S."/>
            <person name="Fei Z."/>
            <person name="Lin K."/>
        </authorList>
    </citation>
    <scope>NUCLEOTIDE SEQUENCE [LARGE SCALE GENOMIC DNA]</scope>
    <source>
        <strain evidence="3">cv. 9930</strain>
    </source>
</reference>
<dbReference type="EMBL" id="CM002924">
    <property type="protein sequence ID" value="KGN59277.1"/>
    <property type="molecule type" value="Genomic_DNA"/>
</dbReference>
<reference evidence="2 3" key="3">
    <citation type="journal article" date="2010" name="BMC Genomics">
        <title>Transcriptome sequencing and comparative analysis of cucumber flowers with different sex types.</title>
        <authorList>
            <person name="Guo S."/>
            <person name="Zheng Y."/>
            <person name="Joung J.G."/>
            <person name="Liu S."/>
            <person name="Zhang Z."/>
            <person name="Crasta O.R."/>
            <person name="Sobral B.W."/>
            <person name="Xu Y."/>
            <person name="Huang S."/>
            <person name="Fei Z."/>
        </authorList>
    </citation>
    <scope>NUCLEOTIDE SEQUENCE [LARGE SCALE GENOMIC DNA]</scope>
    <source>
        <strain evidence="3">cv. 9930</strain>
    </source>
</reference>
<keyword evidence="1" id="KW-1133">Transmembrane helix</keyword>
<dbReference type="Proteomes" id="UP000029981">
    <property type="component" value="Chromosome 3"/>
</dbReference>
<evidence type="ECO:0000313" key="2">
    <source>
        <dbReference type="EMBL" id="KGN59277.1"/>
    </source>
</evidence>
<reference evidence="2 3" key="2">
    <citation type="journal article" date="2009" name="PLoS ONE">
        <title>An integrated genetic and cytogenetic map of the cucumber genome.</title>
        <authorList>
            <person name="Ren Y."/>
            <person name="Zhang Z."/>
            <person name="Liu J."/>
            <person name="Staub J.E."/>
            <person name="Han Y."/>
            <person name="Cheng Z."/>
            <person name="Li X."/>
            <person name="Lu J."/>
            <person name="Miao H."/>
            <person name="Kang H."/>
            <person name="Xie B."/>
            <person name="Gu X."/>
            <person name="Wang X."/>
            <person name="Du Y."/>
            <person name="Jin W."/>
            <person name="Huang S."/>
        </authorList>
    </citation>
    <scope>NUCLEOTIDE SEQUENCE [LARGE SCALE GENOMIC DNA]</scope>
    <source>
        <strain evidence="3">cv. 9930</strain>
    </source>
</reference>
<keyword evidence="1" id="KW-0472">Membrane</keyword>
<proteinExistence type="predicted"/>
<evidence type="ECO:0000313" key="3">
    <source>
        <dbReference type="Proteomes" id="UP000029981"/>
    </source>
</evidence>
<name>A0A0A0LEZ6_CUCSA</name>
<gene>
    <name evidence="2" type="ORF">Csa_3G799370</name>
</gene>
<reference evidence="2 3" key="1">
    <citation type="journal article" date="2009" name="Nat. Genet.">
        <title>The genome of the cucumber, Cucumis sativus L.</title>
        <authorList>
            <person name="Huang S."/>
            <person name="Li R."/>
            <person name="Zhang Z."/>
            <person name="Li L."/>
            <person name="Gu X."/>
            <person name="Fan W."/>
            <person name="Lucas W.J."/>
            <person name="Wang X."/>
            <person name="Xie B."/>
            <person name="Ni P."/>
            <person name="Ren Y."/>
            <person name="Zhu H."/>
            <person name="Li J."/>
            <person name="Lin K."/>
            <person name="Jin W."/>
            <person name="Fei Z."/>
            <person name="Li G."/>
            <person name="Staub J."/>
            <person name="Kilian A."/>
            <person name="van der Vossen E.A."/>
            <person name="Wu Y."/>
            <person name="Guo J."/>
            <person name="He J."/>
            <person name="Jia Z."/>
            <person name="Ren Y."/>
            <person name="Tian G."/>
            <person name="Lu Y."/>
            <person name="Ruan J."/>
            <person name="Qian W."/>
            <person name="Wang M."/>
            <person name="Huang Q."/>
            <person name="Li B."/>
            <person name="Xuan Z."/>
            <person name="Cao J."/>
            <person name="Asan"/>
            <person name="Wu Z."/>
            <person name="Zhang J."/>
            <person name="Cai Q."/>
            <person name="Bai Y."/>
            <person name="Zhao B."/>
            <person name="Han Y."/>
            <person name="Li Y."/>
            <person name="Li X."/>
            <person name="Wang S."/>
            <person name="Shi Q."/>
            <person name="Liu S."/>
            <person name="Cho W.K."/>
            <person name="Kim J.Y."/>
            <person name="Xu Y."/>
            <person name="Heller-Uszynska K."/>
            <person name="Miao H."/>
            <person name="Cheng Z."/>
            <person name="Zhang S."/>
            <person name="Wu J."/>
            <person name="Yang Y."/>
            <person name="Kang H."/>
            <person name="Li M."/>
            <person name="Liang H."/>
            <person name="Ren X."/>
            <person name="Shi Z."/>
            <person name="Wen M."/>
            <person name="Jian M."/>
            <person name="Yang H."/>
            <person name="Zhang G."/>
            <person name="Yang Z."/>
            <person name="Chen R."/>
            <person name="Liu S."/>
            <person name="Li J."/>
            <person name="Ma L."/>
            <person name="Liu H."/>
            <person name="Zhou Y."/>
            <person name="Zhao J."/>
            <person name="Fang X."/>
            <person name="Li G."/>
            <person name="Fang L."/>
            <person name="Li Y."/>
            <person name="Liu D."/>
            <person name="Zheng H."/>
            <person name="Zhang Y."/>
            <person name="Qin N."/>
            <person name="Li Z."/>
            <person name="Yang G."/>
            <person name="Yang S."/>
            <person name="Bolund L."/>
            <person name="Kristiansen K."/>
            <person name="Zheng H."/>
            <person name="Li S."/>
            <person name="Zhang X."/>
            <person name="Yang H."/>
            <person name="Wang J."/>
            <person name="Sun R."/>
            <person name="Zhang B."/>
            <person name="Jiang S."/>
            <person name="Wang J."/>
            <person name="Du Y."/>
            <person name="Li S."/>
        </authorList>
    </citation>
    <scope>NUCLEOTIDE SEQUENCE [LARGE SCALE GENOMIC DNA]</scope>
    <source>
        <strain evidence="3">cv. 9930</strain>
    </source>
</reference>
<keyword evidence="3" id="KW-1185">Reference proteome</keyword>
<accession>A0A0A0LEZ6</accession>
<sequence length="138" mass="16014">MTFKSPATFSTVVVVVVVFFRIFACNNSFARFGFLNGRSRDGSSVSTSKFYPEKPNALFFRCRTDEGKLRERLDVHEIMSLSFTGTLVHESGIWWCWGRGVFEKPMPPTEERINNNRLITAEEEEEEIRKGREYSDKE</sequence>
<protein>
    <submittedName>
        <fullName evidence="2">Uncharacterized protein</fullName>
    </submittedName>
</protein>